<evidence type="ECO:0000256" key="1">
    <source>
        <dbReference type="SAM" id="MobiDB-lite"/>
    </source>
</evidence>
<dbReference type="AlphaFoldDB" id="A0A9P8RM67"/>
<evidence type="ECO:0000313" key="3">
    <source>
        <dbReference type="EMBL" id="KAH6645930.1"/>
    </source>
</evidence>
<gene>
    <name evidence="3" type="ORF">BKA67DRAFT_582778</name>
</gene>
<accession>A0A9P8RM67</accession>
<dbReference type="SUPFAM" id="SSF51905">
    <property type="entry name" value="FAD/NAD(P)-binding domain"/>
    <property type="match status" value="1"/>
</dbReference>
<dbReference type="GeneID" id="70132909"/>
<dbReference type="Proteomes" id="UP000758603">
    <property type="component" value="Unassembled WGS sequence"/>
</dbReference>
<organism evidence="3 4">
    <name type="scientific">Truncatella angustata</name>
    <dbReference type="NCBI Taxonomy" id="152316"/>
    <lineage>
        <taxon>Eukaryota</taxon>
        <taxon>Fungi</taxon>
        <taxon>Dikarya</taxon>
        <taxon>Ascomycota</taxon>
        <taxon>Pezizomycotina</taxon>
        <taxon>Sordariomycetes</taxon>
        <taxon>Xylariomycetidae</taxon>
        <taxon>Amphisphaeriales</taxon>
        <taxon>Sporocadaceae</taxon>
        <taxon>Truncatella</taxon>
    </lineage>
</organism>
<dbReference type="PANTHER" id="PTHR13847:SF279">
    <property type="entry name" value="FAD DEPENDENT OXIDOREDUCTASE DOMAIN-CONTAINING PROTEIN-RELATED"/>
    <property type="match status" value="1"/>
</dbReference>
<dbReference type="EMBL" id="JAGPXC010000010">
    <property type="protein sequence ID" value="KAH6645930.1"/>
    <property type="molecule type" value="Genomic_DNA"/>
</dbReference>
<protein>
    <submittedName>
        <fullName evidence="3">FAD dependent oxidoreductase</fullName>
    </submittedName>
</protein>
<dbReference type="PANTHER" id="PTHR13847">
    <property type="entry name" value="SARCOSINE DEHYDROGENASE-RELATED"/>
    <property type="match status" value="1"/>
</dbReference>
<dbReference type="OrthoDB" id="429143at2759"/>
<evidence type="ECO:0000313" key="4">
    <source>
        <dbReference type="Proteomes" id="UP000758603"/>
    </source>
</evidence>
<keyword evidence="4" id="KW-1185">Reference proteome</keyword>
<dbReference type="InterPro" id="IPR036188">
    <property type="entry name" value="FAD/NAD-bd_sf"/>
</dbReference>
<dbReference type="GO" id="GO:0005737">
    <property type="term" value="C:cytoplasm"/>
    <property type="evidence" value="ECO:0007669"/>
    <property type="project" value="TreeGrafter"/>
</dbReference>
<reference evidence="3" key="1">
    <citation type="journal article" date="2021" name="Nat. Commun.">
        <title>Genetic determinants of endophytism in the Arabidopsis root mycobiome.</title>
        <authorList>
            <person name="Mesny F."/>
            <person name="Miyauchi S."/>
            <person name="Thiergart T."/>
            <person name="Pickel B."/>
            <person name="Atanasova L."/>
            <person name="Karlsson M."/>
            <person name="Huettel B."/>
            <person name="Barry K.W."/>
            <person name="Haridas S."/>
            <person name="Chen C."/>
            <person name="Bauer D."/>
            <person name="Andreopoulos W."/>
            <person name="Pangilinan J."/>
            <person name="LaButti K."/>
            <person name="Riley R."/>
            <person name="Lipzen A."/>
            <person name="Clum A."/>
            <person name="Drula E."/>
            <person name="Henrissat B."/>
            <person name="Kohler A."/>
            <person name="Grigoriev I.V."/>
            <person name="Martin F.M."/>
            <person name="Hacquard S."/>
        </authorList>
    </citation>
    <scope>NUCLEOTIDE SEQUENCE</scope>
    <source>
        <strain evidence="3">MPI-SDFR-AT-0073</strain>
    </source>
</reference>
<dbReference type="RefSeq" id="XP_045952444.1">
    <property type="nucleotide sequence ID" value="XM_046104018.1"/>
</dbReference>
<proteinExistence type="predicted"/>
<feature type="domain" description="FAD dependent oxidoreductase" evidence="2">
    <location>
        <begin position="57"/>
        <end position="436"/>
    </location>
</feature>
<name>A0A9P8RM67_9PEZI</name>
<comment type="caution">
    <text evidence="3">The sequence shown here is derived from an EMBL/GenBank/DDBJ whole genome shotgun (WGS) entry which is preliminary data.</text>
</comment>
<dbReference type="Pfam" id="PF01266">
    <property type="entry name" value="DAO"/>
    <property type="match status" value="1"/>
</dbReference>
<evidence type="ECO:0000259" key="2">
    <source>
        <dbReference type="Pfam" id="PF01266"/>
    </source>
</evidence>
<dbReference type="Gene3D" id="3.50.50.60">
    <property type="entry name" value="FAD/NAD(P)-binding domain"/>
    <property type="match status" value="1"/>
</dbReference>
<sequence length="466" mass="50932">MAIQSLAQLASRQPLKKMGDKPTSKLPAKNPTTSYWLTQPHHLASYRSSETTPEEVDVAIIGTGLAGTSIAYHILSQSENGSEPKVALFEARQACSGATGRNGGHVKVQVPSLQRVSKKYDAATAQELFSWVSSQRIAIKTTVEQEGIDCDLLVTRSFDAYFDAAQAAEVKAFVEEQRQSGATWTQDVQWFEGPNLERNTGIKGLAAAASVPVVSLWPYKFVTALLERAVEMGAFLYTETPVEAAETGDDGIVTLKTSRGTVRAKKVIYATNGYTSALLPQYEGVIVPVRGQNSILVPLAKSHHPHPSNTCNLFHSPKAVDYLIPRPDGNIILGGGTAAYRKDMEDRNPKWFDTVDDTTLINESVKAHFDRTMAECFRGWEDAEARAAMTWTGIMGYTPDGAPHMGRVPGTENQWILAGFNGGGMSLIFTATQEIARMVLQGIELEETSIPKIFKTTEDRLETKFA</sequence>
<dbReference type="Gene3D" id="3.30.9.10">
    <property type="entry name" value="D-Amino Acid Oxidase, subunit A, domain 2"/>
    <property type="match status" value="1"/>
</dbReference>
<dbReference type="InterPro" id="IPR006076">
    <property type="entry name" value="FAD-dep_OxRdtase"/>
</dbReference>
<feature type="region of interest" description="Disordered" evidence="1">
    <location>
        <begin position="11"/>
        <end position="34"/>
    </location>
</feature>